<dbReference type="CDD" id="cd00009">
    <property type="entry name" value="AAA"/>
    <property type="match status" value="1"/>
</dbReference>
<evidence type="ECO:0000313" key="12">
    <source>
        <dbReference type="EMBL" id="GLC53009.1"/>
    </source>
</evidence>
<evidence type="ECO:0000256" key="6">
    <source>
        <dbReference type="ARBA" id="ARBA00023125"/>
    </source>
</evidence>
<feature type="region of interest" description="Disordered" evidence="10">
    <location>
        <begin position="1300"/>
        <end position="1380"/>
    </location>
</feature>
<comment type="subunit">
    <text evidence="2">Heterotetramer of subunits RFC2, RFC3, RFC4 and RFC5 that can form a complex with RFC1.</text>
</comment>
<feature type="compositionally biased region" description="Low complexity" evidence="10">
    <location>
        <begin position="666"/>
        <end position="683"/>
    </location>
</feature>
<feature type="compositionally biased region" description="Gly residues" evidence="10">
    <location>
        <begin position="1318"/>
        <end position="1347"/>
    </location>
</feature>
<keyword evidence="6" id="KW-0238">DNA-binding</keyword>
<feature type="region of interest" description="Disordered" evidence="10">
    <location>
        <begin position="866"/>
        <end position="926"/>
    </location>
</feature>
<organism evidence="12 13">
    <name type="scientific">Pleodorina starrii</name>
    <dbReference type="NCBI Taxonomy" id="330485"/>
    <lineage>
        <taxon>Eukaryota</taxon>
        <taxon>Viridiplantae</taxon>
        <taxon>Chlorophyta</taxon>
        <taxon>core chlorophytes</taxon>
        <taxon>Chlorophyceae</taxon>
        <taxon>CS clade</taxon>
        <taxon>Chlamydomonadales</taxon>
        <taxon>Volvocaceae</taxon>
        <taxon>Pleodorina</taxon>
    </lineage>
</organism>
<feature type="domain" description="AAA+ ATPase" evidence="11">
    <location>
        <begin position="771"/>
        <end position="961"/>
    </location>
</feature>
<dbReference type="CDD" id="cd18140">
    <property type="entry name" value="HLD_clamp_RFC"/>
    <property type="match status" value="1"/>
</dbReference>
<feature type="region of interest" description="Disordered" evidence="10">
    <location>
        <begin position="257"/>
        <end position="543"/>
    </location>
</feature>
<dbReference type="InterPro" id="IPR003593">
    <property type="entry name" value="AAA+_ATPase"/>
</dbReference>
<feature type="compositionally biased region" description="Low complexity" evidence="10">
    <location>
        <begin position="1438"/>
        <end position="1464"/>
    </location>
</feature>
<dbReference type="GO" id="GO:0016887">
    <property type="term" value="F:ATP hydrolysis activity"/>
    <property type="evidence" value="ECO:0007669"/>
    <property type="project" value="InterPro"/>
</dbReference>
<dbReference type="InterPro" id="IPR053016">
    <property type="entry name" value="CTF18-RFC_complex"/>
</dbReference>
<feature type="compositionally biased region" description="Low complexity" evidence="10">
    <location>
        <begin position="348"/>
        <end position="357"/>
    </location>
</feature>
<feature type="region of interest" description="Disordered" evidence="10">
    <location>
        <begin position="569"/>
        <end position="593"/>
    </location>
</feature>
<feature type="compositionally biased region" description="Low complexity" evidence="10">
    <location>
        <begin position="422"/>
        <end position="448"/>
    </location>
</feature>
<feature type="compositionally biased region" description="Acidic residues" evidence="10">
    <location>
        <begin position="515"/>
        <end position="524"/>
    </location>
</feature>
<comment type="subcellular location">
    <subcellularLocation>
        <location evidence="1">Nucleus</location>
    </subcellularLocation>
</comment>
<dbReference type="EMBL" id="BRXU01000007">
    <property type="protein sequence ID" value="GLC53009.1"/>
    <property type="molecule type" value="Genomic_DNA"/>
</dbReference>
<keyword evidence="8" id="KW-0131">Cell cycle</keyword>
<dbReference type="InterPro" id="IPR027417">
    <property type="entry name" value="P-loop_NTPase"/>
</dbReference>
<comment type="caution">
    <text evidence="12">The sequence shown here is derived from an EMBL/GenBank/DDBJ whole genome shotgun (WGS) entry which is preliminary data.</text>
</comment>
<keyword evidence="4" id="KW-0547">Nucleotide-binding</keyword>
<feature type="region of interest" description="Disordered" evidence="10">
    <location>
        <begin position="217"/>
        <end position="244"/>
    </location>
</feature>
<dbReference type="GO" id="GO:0003677">
    <property type="term" value="F:DNA binding"/>
    <property type="evidence" value="ECO:0007669"/>
    <property type="project" value="UniProtKB-KW"/>
</dbReference>
<dbReference type="Gene3D" id="1.10.8.60">
    <property type="match status" value="1"/>
</dbReference>
<sequence length="1603" mass="160879">MASELPDFRRIGTADLLDLALDGEQQADDGNASQDLLEPGAGAGTEAWHRGMEPPSADADDIAAPHAGPQEDSAGDAAAPAAYGMATQDLDSELLRLPVDSEPQPGSELPPPLPSLPTDRTGQTSHVSATPSGGCASNRLVAGSAPGPTTLSAPENNALDSAAALDEELCALPVGTQDVTGDGVYMDLDAGVAAGAEVGAGAGAGAAADAGEFPGCGSEAAAAAPPPPASFESGSVGGGQYPDSLALDDALRALPVGSSVEDDLGPPPPPEAAALTQDAGVGSAAAAAAPGRGDAPSALPPTAQQPPLQQQQPQQPGGWAGGRPMSSGWESFEDFGGAGSFDDDLEDYLAAQEQQAAAPPPPPAQQQQPPDYDDLDDLIAELEYGNGGARAPAGRTAAAAAAAAGASSSQRGGLATRGGGAAAVSAAASGRSQETVQQQQQQQQGAQRQSKRPRTEAARGRPTMEELFGSDDEDEEEGAGVATAAAAAAGPGTGRAGEGARRGLRGAAKGKKEAAEEEELETEVAEAAGPPRPPYFPPQRLASSIQGGTALPVTAASGERVYCRVAEGSGGAEGRGAAQPAYAGAGAGAGRRQRRSCLLGVPVADMLRELEDRQLRAAVAASEREEDGRRRQQQQQQRQGEWLTEEERAFAGVTDDGAAGAGAGAEGAAAAPRGRGGRRASVAAGRDPLAAGLGPDAAGEDAALWVDKYAPRHFMSLLSDERTNRQVALWVKDWDECVFGRGGGGGGGGAAGAKAKAGAGVSGRRADSRPQHKVLLIGGPPGLGKTTLAHVVARHCGYHPYEINASDDRTASTLLTKIQDAVQMTAVLGGGRPNCVIVDEVDGATGGSETGGAVAALLKLVRAGEGGGGKGGGGGRAAAGGNNDNDDDGSDGDDDAVDGRKPGGAAGAKRRGGGGSGGGGRKAPQQRPLSRPIICICNDLYAPALRPLRDVARVFHFSPPASERLTARLAQICEAERLEADPAALRLLVERTDRDVRACLNTLQFLARRGAAAGAGAAPGAGAARRTIDVKDIESLNIASKDTTQSAMDMWTLLLSTHSTAGGRKRGPAGGLAAGGAAGQLGELCNRLQDFGDYDLVLNGLHENLPRVRFMDVNLNRTSEVEEALGAADVLLRSCRRTGDFSCLRFVPPLLAKVRALAAQPERPRQLAWPRLGGEAARRASAASQLVRSWASGRGTDPGVVAAHGLGVMMLELGPALRALVSQPPLRAVAPNMMSAEEQTALRRTAGLMLHYGLRYCFESPTPPGLQPLQLPEAIVPVSNNAIILGLTAEVQQNIAAAAAGGGGGGGFQRQQQQQPYGGRGPGGGGFQGGRGGRGQYNAYGGQGRGPGAPPGAAGRGGGGGFGGRGGGPSPAGGPAQVAAPAGPVRQVPLVPAIDTLHMFMAFVGAATAGARVTVPHVVRQMISQQTEMEAIRRAEAARSAPPTGAGAGQAPTDPMHPNGPAGAAPGGGRAGGPLQPVAPPPPPQRQMAGRMPPPAEGKKGSAAGGAGAKRKGTWMDAFKQQASAKARGGVGGGASAGAAARKAADQVAAEAGEAGGAAPAGGAAATAAGGGGGGRLPFPVLYRFNEGYTNAVKRPLLMRELM</sequence>
<dbReference type="SMART" id="SM00382">
    <property type="entry name" value="AAA"/>
    <property type="match status" value="1"/>
</dbReference>
<feature type="region of interest" description="Disordered" evidence="10">
    <location>
        <begin position="22"/>
        <end position="155"/>
    </location>
</feature>
<evidence type="ECO:0000256" key="7">
    <source>
        <dbReference type="ARBA" id="ARBA00023242"/>
    </source>
</evidence>
<keyword evidence="7" id="KW-0539">Nucleus</keyword>
<evidence type="ECO:0000259" key="11">
    <source>
        <dbReference type="SMART" id="SM00382"/>
    </source>
</evidence>
<feature type="region of interest" description="Disordered" evidence="10">
    <location>
        <begin position="1434"/>
        <end position="1512"/>
    </location>
</feature>
<accession>A0A9W6F1P7</accession>
<feature type="compositionally biased region" description="Gly residues" evidence="10">
    <location>
        <begin position="1354"/>
        <end position="1371"/>
    </location>
</feature>
<evidence type="ECO:0000256" key="9">
    <source>
        <dbReference type="ARBA" id="ARBA00043975"/>
    </source>
</evidence>
<keyword evidence="3" id="KW-0235">DNA replication</keyword>
<evidence type="ECO:0000256" key="1">
    <source>
        <dbReference type="ARBA" id="ARBA00004123"/>
    </source>
</evidence>
<feature type="region of interest" description="Disordered" evidence="10">
    <location>
        <begin position="618"/>
        <end position="683"/>
    </location>
</feature>
<dbReference type="Pfam" id="PF00004">
    <property type="entry name" value="AAA"/>
    <property type="match status" value="1"/>
</dbReference>
<keyword evidence="13" id="KW-1185">Reference proteome</keyword>
<dbReference type="GO" id="GO:0005634">
    <property type="term" value="C:nucleus"/>
    <property type="evidence" value="ECO:0007669"/>
    <property type="project" value="UniProtKB-SubCell"/>
</dbReference>
<dbReference type="InterPro" id="IPR047854">
    <property type="entry name" value="RFC_lid"/>
</dbReference>
<evidence type="ECO:0000256" key="10">
    <source>
        <dbReference type="SAM" id="MobiDB-lite"/>
    </source>
</evidence>
<dbReference type="InterPro" id="IPR003959">
    <property type="entry name" value="ATPase_AAA_core"/>
</dbReference>
<feature type="compositionally biased region" description="Gly residues" evidence="10">
    <location>
        <begin position="866"/>
        <end position="878"/>
    </location>
</feature>
<dbReference type="GO" id="GO:0005524">
    <property type="term" value="F:ATP binding"/>
    <property type="evidence" value="ECO:0007669"/>
    <property type="project" value="UniProtKB-KW"/>
</dbReference>
<feature type="compositionally biased region" description="Low complexity" evidence="10">
    <location>
        <begin position="75"/>
        <end position="86"/>
    </location>
</feature>
<dbReference type="PANTHER" id="PTHR46765:SF1">
    <property type="entry name" value="P-LOOP CONTAINING NUCLEOSIDE TRIPHOSPHATE HYDROLASES SUPERFAMILY PROTEIN"/>
    <property type="match status" value="1"/>
</dbReference>
<feature type="compositionally biased region" description="Acidic residues" evidence="10">
    <location>
        <begin position="468"/>
        <end position="478"/>
    </location>
</feature>
<keyword evidence="5" id="KW-0067">ATP-binding</keyword>
<feature type="compositionally biased region" description="Acidic residues" evidence="10">
    <location>
        <begin position="884"/>
        <end position="896"/>
    </location>
</feature>
<proteinExistence type="inferred from homology"/>
<feature type="compositionally biased region" description="Low complexity" evidence="10">
    <location>
        <begin position="575"/>
        <end position="584"/>
    </location>
</feature>
<name>A0A9W6F1P7_9CHLO</name>
<evidence type="ECO:0000256" key="8">
    <source>
        <dbReference type="ARBA" id="ARBA00023306"/>
    </source>
</evidence>
<feature type="compositionally biased region" description="Acidic residues" evidence="10">
    <location>
        <begin position="371"/>
        <end position="380"/>
    </location>
</feature>
<dbReference type="PANTHER" id="PTHR46765">
    <property type="entry name" value="P-LOOP CONTAINING NUCLEOSIDE TRIPHOSPHATE HYDROLASES SUPERFAMILY PROTEIN"/>
    <property type="match status" value="1"/>
</dbReference>
<dbReference type="SUPFAM" id="SSF52540">
    <property type="entry name" value="P-loop containing nucleoside triphosphate hydrolases"/>
    <property type="match status" value="1"/>
</dbReference>
<protein>
    <recommendedName>
        <fullName evidence="11">AAA+ ATPase domain-containing protein</fullName>
    </recommendedName>
</protein>
<feature type="compositionally biased region" description="Low complexity" evidence="10">
    <location>
        <begin position="479"/>
        <end position="490"/>
    </location>
</feature>
<dbReference type="Proteomes" id="UP001165080">
    <property type="component" value="Unassembled WGS sequence"/>
</dbReference>
<comment type="similarity">
    <text evidence="9">Belongs to the activator 1 small subunits family. CTF18 subfamily.</text>
</comment>
<dbReference type="GO" id="GO:0006260">
    <property type="term" value="P:DNA replication"/>
    <property type="evidence" value="ECO:0007669"/>
    <property type="project" value="UniProtKB-KW"/>
</dbReference>
<evidence type="ECO:0000256" key="3">
    <source>
        <dbReference type="ARBA" id="ARBA00022705"/>
    </source>
</evidence>
<evidence type="ECO:0000256" key="2">
    <source>
        <dbReference type="ARBA" id="ARBA00011480"/>
    </source>
</evidence>
<gene>
    <name evidence="12" type="primary">PLEST002370</name>
    <name evidence="12" type="ORF">PLESTB_000698300</name>
</gene>
<feature type="compositionally biased region" description="Low complexity" evidence="10">
    <location>
        <begin position="54"/>
        <end position="67"/>
    </location>
</feature>
<feature type="compositionally biased region" description="Low complexity" evidence="10">
    <location>
        <begin position="278"/>
        <end position="317"/>
    </location>
</feature>
<feature type="compositionally biased region" description="Low complexity" evidence="10">
    <location>
        <begin position="381"/>
        <end position="414"/>
    </location>
</feature>
<evidence type="ECO:0000256" key="4">
    <source>
        <dbReference type="ARBA" id="ARBA00022741"/>
    </source>
</evidence>
<reference evidence="12 13" key="1">
    <citation type="journal article" date="2023" name="Commun. Biol.">
        <title>Reorganization of the ancestral sex-determining regions during the evolution of trioecy in Pleodorina starrii.</title>
        <authorList>
            <person name="Takahashi K."/>
            <person name="Suzuki S."/>
            <person name="Kawai-Toyooka H."/>
            <person name="Yamamoto K."/>
            <person name="Hamaji T."/>
            <person name="Ootsuki R."/>
            <person name="Yamaguchi H."/>
            <person name="Kawachi M."/>
            <person name="Higashiyama T."/>
            <person name="Nozaki H."/>
        </authorList>
    </citation>
    <scope>NUCLEOTIDE SEQUENCE [LARGE SCALE GENOMIC DNA]</scope>
    <source>
        <strain evidence="12 13">NIES-4479</strain>
    </source>
</reference>
<feature type="compositionally biased region" description="Polar residues" evidence="10">
    <location>
        <begin position="118"/>
        <end position="131"/>
    </location>
</feature>
<evidence type="ECO:0000313" key="13">
    <source>
        <dbReference type="Proteomes" id="UP001165080"/>
    </source>
</evidence>
<evidence type="ECO:0000256" key="5">
    <source>
        <dbReference type="ARBA" id="ARBA00022840"/>
    </source>
</evidence>
<dbReference type="Gene3D" id="3.40.50.300">
    <property type="entry name" value="P-loop containing nucleotide triphosphate hydrolases"/>
    <property type="match status" value="1"/>
</dbReference>
<feature type="compositionally biased region" description="Basic and acidic residues" evidence="10">
    <location>
        <begin position="453"/>
        <end position="464"/>
    </location>
</feature>